<reference evidence="3 4" key="1">
    <citation type="submission" date="2020-07" db="EMBL/GenBank/DDBJ databases">
        <title>Huge and variable diversity of episymbiotic CPR bacteria and DPANN archaea in groundwater ecosystems.</title>
        <authorList>
            <person name="He C.Y."/>
            <person name="Keren R."/>
            <person name="Whittaker M."/>
            <person name="Farag I.F."/>
            <person name="Doudna J."/>
            <person name="Cate J.H.D."/>
            <person name="Banfield J.F."/>
        </authorList>
    </citation>
    <scope>NUCLEOTIDE SEQUENCE [LARGE SCALE GENOMIC DNA]</scope>
    <source>
        <strain evidence="3">NC_groundwater_70_Ag_B-0.1um_54_66</strain>
    </source>
</reference>
<dbReference type="Gene3D" id="3.40.50.12710">
    <property type="match status" value="1"/>
</dbReference>
<dbReference type="PANTHER" id="PTHR12049">
    <property type="entry name" value="PROTEIN ARGININE METHYLTRANSFERASE NDUFAF7, MITOCHONDRIAL"/>
    <property type="match status" value="1"/>
</dbReference>
<dbReference type="InterPro" id="IPR038375">
    <property type="entry name" value="NDUFAF7_sf"/>
</dbReference>
<name>A0A7T5R1D0_9BACT</name>
<dbReference type="PANTHER" id="PTHR12049:SF7">
    <property type="entry name" value="PROTEIN ARGININE METHYLTRANSFERASE NDUFAF7, MITOCHONDRIAL"/>
    <property type="match status" value="1"/>
</dbReference>
<sequence length="343" mass="38231">MNRLEEKIRHAIGLNGPMKLETFMTLAVGDYYANCDPFGAAGDFITSPDISQMFGELIGIWVADTWIKLGRPDQFQLVEGGPGRGTLMADILRATQRVDGLHQAAQIHLIETSRRLRECQEEILQDYQVFWHDDLDSLPALPVIFIANELLDAFPIRQIECRNGQWHERVIGIEDGNLTFGLIPVDIDLPVAEGAIKEFCPQALSFVNRLANLIGQQKGAALLIDYGYDDPMHVGDTLQAVKNHQFASVLDTPGESDLTALVDFHTLRGYLPGMNLFGPITQREFLMNMGINLRLEKLKAIATPEQKMDLQSGYVRLTAADQMGTLFKVMAFCHDPAMKLGGF</sequence>
<evidence type="ECO:0000313" key="3">
    <source>
        <dbReference type="EMBL" id="QQG35720.1"/>
    </source>
</evidence>
<evidence type="ECO:0000256" key="2">
    <source>
        <dbReference type="ARBA" id="ARBA00022679"/>
    </source>
</evidence>
<gene>
    <name evidence="3" type="ORF">HYS17_09440</name>
</gene>
<accession>A0A7T5R1D0</accession>
<dbReference type="InterPro" id="IPR029063">
    <property type="entry name" value="SAM-dependent_MTases_sf"/>
</dbReference>
<evidence type="ECO:0000256" key="1">
    <source>
        <dbReference type="ARBA" id="ARBA00022603"/>
    </source>
</evidence>
<dbReference type="GO" id="GO:0032259">
    <property type="term" value="P:methylation"/>
    <property type="evidence" value="ECO:0007669"/>
    <property type="project" value="UniProtKB-KW"/>
</dbReference>
<organism evidence="3 4">
    <name type="scientific">Micavibrio aeruginosavorus</name>
    <dbReference type="NCBI Taxonomy" id="349221"/>
    <lineage>
        <taxon>Bacteria</taxon>
        <taxon>Pseudomonadati</taxon>
        <taxon>Bdellovibrionota</taxon>
        <taxon>Bdellovibrionia</taxon>
        <taxon>Bdellovibrionales</taxon>
        <taxon>Pseudobdellovibrionaceae</taxon>
        <taxon>Micavibrio</taxon>
    </lineage>
</organism>
<proteinExistence type="predicted"/>
<dbReference type="Pfam" id="PF02636">
    <property type="entry name" value="Methyltransf_28"/>
    <property type="match status" value="1"/>
</dbReference>
<dbReference type="InterPro" id="IPR003788">
    <property type="entry name" value="NDUFAF7"/>
</dbReference>
<evidence type="ECO:0000313" key="4">
    <source>
        <dbReference type="Proteomes" id="UP000595362"/>
    </source>
</evidence>
<dbReference type="EMBL" id="CP066681">
    <property type="protein sequence ID" value="QQG35720.1"/>
    <property type="molecule type" value="Genomic_DNA"/>
</dbReference>
<dbReference type="GO" id="GO:0035243">
    <property type="term" value="F:protein-arginine omega-N symmetric methyltransferase activity"/>
    <property type="evidence" value="ECO:0007669"/>
    <property type="project" value="TreeGrafter"/>
</dbReference>
<keyword evidence="2 3" id="KW-0808">Transferase</keyword>
<dbReference type="AlphaFoldDB" id="A0A7T5R1D0"/>
<dbReference type="SUPFAM" id="SSF53335">
    <property type="entry name" value="S-adenosyl-L-methionine-dependent methyltransferases"/>
    <property type="match status" value="1"/>
</dbReference>
<keyword evidence="1 3" id="KW-0489">Methyltransferase</keyword>
<protein>
    <submittedName>
        <fullName evidence="3">SAM-dependent methyltransferase</fullName>
    </submittedName>
</protein>
<dbReference type="Proteomes" id="UP000595362">
    <property type="component" value="Chromosome"/>
</dbReference>